<evidence type="ECO:0000256" key="2">
    <source>
        <dbReference type="HAMAP-Rule" id="MF_01867"/>
    </source>
</evidence>
<sequence>MIKSTVDPACTGQFSQLFLDYLDEKPALAEFYNYFPKLENFGKLIQGKNFPQENREVLVATLQKQYEGIVLDGDFEGQLSSLGKENTFTVTTGHQLNLFTGPLYFIYKIVSTINLAQRLAAAYPESNFVPVYWMATEDHDFDEINYFKLDGKKYQWKTDQKGAVGDFELDESFRDFLKSVDFAPDFFVEAYSQSKTLSEAVRKYVHHLFGEKGLVVVDGNDPAFKQILIPVIEKDLLENIPNEEAQKQTDKLEALGYKSQIFPREINFFYMEKGLRERIEKSGNTFHVLDSDVKFKEEEIKALIQSNPERFSPNVVLRPLYQEMILPNIAYIGGPAEVIYWLQLKGVFDYFGVQFPAVMPRNFALILDKLTVKKQAQLGLDDRDLFTDYVSWRKGFVAEHSSLDVFLKDEKEKLAKIFDESAAEAKEVDVTLQHAFESAKVRATKIMEHLAGKVRKAEEKRLEVQISRMDAIRQFILPGGSPQERVENFMKFYLEDTDFVGRLFEVFEPLDFSFMILKLEDDKGGN</sequence>
<dbReference type="InterPro" id="IPR011199">
    <property type="entry name" value="Bacillithiol_biosynth_BshC"/>
</dbReference>
<dbReference type="Proteomes" id="UP001597361">
    <property type="component" value="Unassembled WGS sequence"/>
</dbReference>
<name>A0ABW4VNZ1_9BACT</name>
<organism evidence="5 6">
    <name type="scientific">Belliella marina</name>
    <dbReference type="NCBI Taxonomy" id="1644146"/>
    <lineage>
        <taxon>Bacteria</taxon>
        <taxon>Pseudomonadati</taxon>
        <taxon>Bacteroidota</taxon>
        <taxon>Cytophagia</taxon>
        <taxon>Cytophagales</taxon>
        <taxon>Cyclobacteriaceae</taxon>
        <taxon>Belliella</taxon>
    </lineage>
</organism>
<dbReference type="HAMAP" id="MF_01867">
    <property type="entry name" value="BshC"/>
    <property type="match status" value="1"/>
</dbReference>
<evidence type="ECO:0000256" key="1">
    <source>
        <dbReference type="ARBA" id="ARBA00022598"/>
    </source>
</evidence>
<dbReference type="EC" id="6.-.-.-" evidence="2"/>
<feature type="domain" description="Bacillithiol biosynthesis BshC N-terminal Rossmann-like" evidence="3">
    <location>
        <begin position="15"/>
        <end position="362"/>
    </location>
</feature>
<gene>
    <name evidence="2 5" type="primary">bshC</name>
    <name evidence="5" type="ORF">ACFSKL_13645</name>
</gene>
<dbReference type="Pfam" id="PF24850">
    <property type="entry name" value="CC_BshC"/>
    <property type="match status" value="1"/>
</dbReference>
<keyword evidence="6" id="KW-1185">Reference proteome</keyword>
<comment type="similarity">
    <text evidence="2">Belongs to the BshC family.</text>
</comment>
<evidence type="ECO:0000313" key="6">
    <source>
        <dbReference type="Proteomes" id="UP001597361"/>
    </source>
</evidence>
<comment type="caution">
    <text evidence="5">The sequence shown here is derived from an EMBL/GenBank/DDBJ whole genome shotgun (WGS) entry which is preliminary data.</text>
</comment>
<evidence type="ECO:0000259" key="4">
    <source>
        <dbReference type="Pfam" id="PF24850"/>
    </source>
</evidence>
<dbReference type="PIRSF" id="PIRSF012535">
    <property type="entry name" value="UCP012535"/>
    <property type="match status" value="1"/>
</dbReference>
<evidence type="ECO:0000313" key="5">
    <source>
        <dbReference type="EMBL" id="MFD2035841.1"/>
    </source>
</evidence>
<accession>A0ABW4VNZ1</accession>
<feature type="domain" description="Bacillithiol biosynthesis BshC C-terminal coiled-coil" evidence="4">
    <location>
        <begin position="364"/>
        <end position="519"/>
    </location>
</feature>
<evidence type="ECO:0000259" key="3">
    <source>
        <dbReference type="Pfam" id="PF10079"/>
    </source>
</evidence>
<protein>
    <recommendedName>
        <fullName evidence="2">Putative cysteine ligase BshC</fullName>
        <ecNumber evidence="2">6.-.-.-</ecNumber>
    </recommendedName>
</protein>
<dbReference type="Pfam" id="PF10079">
    <property type="entry name" value="Rossmann-like_BshC"/>
    <property type="match status" value="1"/>
</dbReference>
<dbReference type="InterPro" id="IPR055398">
    <property type="entry name" value="Rossmann-like_BshC"/>
</dbReference>
<reference evidence="6" key="1">
    <citation type="journal article" date="2019" name="Int. J. Syst. Evol. Microbiol.">
        <title>The Global Catalogue of Microorganisms (GCM) 10K type strain sequencing project: providing services to taxonomists for standard genome sequencing and annotation.</title>
        <authorList>
            <consortium name="The Broad Institute Genomics Platform"/>
            <consortium name="The Broad Institute Genome Sequencing Center for Infectious Disease"/>
            <person name="Wu L."/>
            <person name="Ma J."/>
        </authorList>
    </citation>
    <scope>NUCLEOTIDE SEQUENCE [LARGE SCALE GENOMIC DNA]</scope>
    <source>
        <strain evidence="6">CGMCC 1.15180</strain>
    </source>
</reference>
<dbReference type="NCBIfam" id="TIGR03998">
    <property type="entry name" value="thiol_BshC"/>
    <property type="match status" value="1"/>
</dbReference>
<keyword evidence="1 2" id="KW-0436">Ligase</keyword>
<dbReference type="InterPro" id="IPR055399">
    <property type="entry name" value="CC_BshC"/>
</dbReference>
<proteinExistence type="inferred from homology"/>
<dbReference type="EMBL" id="JBHUHR010000038">
    <property type="protein sequence ID" value="MFD2035841.1"/>
    <property type="molecule type" value="Genomic_DNA"/>
</dbReference>
<dbReference type="RefSeq" id="WP_376886810.1">
    <property type="nucleotide sequence ID" value="NZ_JBHUHR010000038.1"/>
</dbReference>